<evidence type="ECO:0000313" key="9">
    <source>
        <dbReference type="EMBL" id="KAF4107751.1"/>
    </source>
</evidence>
<dbReference type="GO" id="GO:0003677">
    <property type="term" value="F:DNA binding"/>
    <property type="evidence" value="ECO:0007669"/>
    <property type="project" value="UniProtKB-UniRule"/>
</dbReference>
<dbReference type="PROSITE" id="PS50950">
    <property type="entry name" value="ZF_THAP"/>
    <property type="match status" value="1"/>
</dbReference>
<feature type="region of interest" description="Disordered" evidence="7">
    <location>
        <begin position="305"/>
        <end position="324"/>
    </location>
</feature>
<protein>
    <recommendedName>
        <fullName evidence="8">THAP-type domain-containing protein</fullName>
    </recommendedName>
</protein>
<evidence type="ECO:0000256" key="2">
    <source>
        <dbReference type="ARBA" id="ARBA00022771"/>
    </source>
</evidence>
<evidence type="ECO:0000256" key="3">
    <source>
        <dbReference type="ARBA" id="ARBA00022833"/>
    </source>
</evidence>
<evidence type="ECO:0000259" key="8">
    <source>
        <dbReference type="PROSITE" id="PS50950"/>
    </source>
</evidence>
<keyword evidence="10" id="KW-1185">Reference proteome</keyword>
<keyword evidence="3" id="KW-0862">Zinc</keyword>
<feature type="region of interest" description="Disordered" evidence="7">
    <location>
        <begin position="489"/>
        <end position="518"/>
    </location>
</feature>
<comment type="caution">
    <text evidence="9">The sequence shown here is derived from an EMBL/GenBank/DDBJ whole genome shotgun (WGS) entry which is preliminary data.</text>
</comment>
<dbReference type="AlphaFoldDB" id="A0A7J6CKN6"/>
<dbReference type="InterPro" id="IPR006612">
    <property type="entry name" value="THAP_Znf"/>
</dbReference>
<dbReference type="PANTHER" id="PTHR23080:SF133">
    <property type="entry name" value="SI:CH211-262I1.5-RELATED"/>
    <property type="match status" value="1"/>
</dbReference>
<dbReference type="GO" id="GO:0008270">
    <property type="term" value="F:zinc ion binding"/>
    <property type="evidence" value="ECO:0007669"/>
    <property type="project" value="UniProtKB-KW"/>
</dbReference>
<evidence type="ECO:0000256" key="1">
    <source>
        <dbReference type="ARBA" id="ARBA00022723"/>
    </source>
</evidence>
<dbReference type="Gene3D" id="6.20.210.20">
    <property type="entry name" value="THAP domain"/>
    <property type="match status" value="1"/>
</dbReference>
<feature type="coiled-coil region" evidence="6">
    <location>
        <begin position="131"/>
        <end position="158"/>
    </location>
</feature>
<dbReference type="SMART" id="SM00980">
    <property type="entry name" value="THAP"/>
    <property type="match status" value="1"/>
</dbReference>
<keyword evidence="6" id="KW-0175">Coiled coil</keyword>
<evidence type="ECO:0000256" key="5">
    <source>
        <dbReference type="PROSITE-ProRule" id="PRU00309"/>
    </source>
</evidence>
<evidence type="ECO:0000256" key="6">
    <source>
        <dbReference type="SAM" id="Coils"/>
    </source>
</evidence>
<feature type="domain" description="THAP-type" evidence="8">
    <location>
        <begin position="1"/>
        <end position="81"/>
    </location>
</feature>
<keyword evidence="4 5" id="KW-0238">DNA-binding</keyword>
<sequence length="625" mass="67367">MYCCVPLCDTSSRFNSVVSFHTFPLDKETSKKWIHYIRREDFNITPNTRVCSRHFKSDDLIEPSTPTERRLLKKGAVPTLFEWNNYSTSAPRRTGAWQRREVSPPLNEDPVPVDLQHEEHDYCSFPVPAAVDLSLDQTEDLRKEVEQLRKQVEELSVRHRFCLGRFAASDDDIRFYTRFVTYNHLMAFWRLIEPASHNMVRVTRARAATTRSEGGASGNASMVEALCIKPTLTGEESGMIYTTWLHEEEDDSIDDSSDIKKPRKIERDTTTKPTVRLASANVSIRNSIDIIDTFDRSADANAEGTYARSGTNAVSPEDEPGKRIPKAGAFAEAGVGRARAEYSVFEAEAKGPNASAGAEASVVGAGAMARAELASVSAKAGPVSAKLGLGFDTGASVGVDGSVMFSHVIMQMVEALCIKPTLTGEESDMIYTTWLHEDDDDSVDDSSDIKKALHKPQKIERDFTTKPTVHLASANVSIRNSKDIIDTFDRPADTNAEGTYARSGTNAVSPEDEPGKRIPKAGAFAEAGVGRARAEYSVFEAEAKGPNASAGAEASVIGAGAMARAELASVSAKAGPVSAKLGLGFDTGASVGVDGLETKLLGTGISIGPKTSISLLGSVVSCSVI</sequence>
<accession>A0A7J6CKN6</accession>
<evidence type="ECO:0000313" key="10">
    <source>
        <dbReference type="Proteomes" id="UP000579812"/>
    </source>
</evidence>
<dbReference type="Proteomes" id="UP000579812">
    <property type="component" value="Unassembled WGS sequence"/>
</dbReference>
<dbReference type="EMBL" id="JAAMOB010000011">
    <property type="protein sequence ID" value="KAF4107751.1"/>
    <property type="molecule type" value="Genomic_DNA"/>
</dbReference>
<gene>
    <name evidence="9" type="ORF">G5714_012115</name>
</gene>
<reference evidence="9 10" key="1">
    <citation type="submission" date="2020-04" db="EMBL/GenBank/DDBJ databases">
        <title>Chromosome-level genome assembly of a cyprinid fish Onychostoma macrolepis by integration of Nanopore Sequencing, Bionano and Hi-C technology.</title>
        <authorList>
            <person name="Wang D."/>
        </authorList>
    </citation>
    <scope>NUCLEOTIDE SEQUENCE [LARGE SCALE GENOMIC DNA]</scope>
    <source>
        <strain evidence="9">SWU-2019</strain>
        <tissue evidence="9">Muscle</tissue>
    </source>
</reference>
<dbReference type="InterPro" id="IPR038441">
    <property type="entry name" value="THAP_Znf_sf"/>
</dbReference>
<dbReference type="SMART" id="SM00692">
    <property type="entry name" value="DM3"/>
    <property type="match status" value="1"/>
</dbReference>
<dbReference type="Pfam" id="PF05485">
    <property type="entry name" value="THAP"/>
    <property type="match status" value="1"/>
</dbReference>
<keyword evidence="1" id="KW-0479">Metal-binding</keyword>
<evidence type="ECO:0000256" key="4">
    <source>
        <dbReference type="ARBA" id="ARBA00023125"/>
    </source>
</evidence>
<keyword evidence="2 5" id="KW-0863">Zinc-finger</keyword>
<dbReference type="PANTHER" id="PTHR23080">
    <property type="entry name" value="THAP DOMAIN PROTEIN"/>
    <property type="match status" value="1"/>
</dbReference>
<organism evidence="9 10">
    <name type="scientific">Onychostoma macrolepis</name>
    <dbReference type="NCBI Taxonomy" id="369639"/>
    <lineage>
        <taxon>Eukaryota</taxon>
        <taxon>Metazoa</taxon>
        <taxon>Chordata</taxon>
        <taxon>Craniata</taxon>
        <taxon>Vertebrata</taxon>
        <taxon>Euteleostomi</taxon>
        <taxon>Actinopterygii</taxon>
        <taxon>Neopterygii</taxon>
        <taxon>Teleostei</taxon>
        <taxon>Ostariophysi</taxon>
        <taxon>Cypriniformes</taxon>
        <taxon>Cyprinidae</taxon>
        <taxon>Acrossocheilinae</taxon>
        <taxon>Onychostoma</taxon>
    </lineage>
</organism>
<dbReference type="SUPFAM" id="SSF57716">
    <property type="entry name" value="Glucocorticoid receptor-like (DNA-binding domain)"/>
    <property type="match status" value="1"/>
</dbReference>
<proteinExistence type="predicted"/>
<evidence type="ECO:0000256" key="7">
    <source>
        <dbReference type="SAM" id="MobiDB-lite"/>
    </source>
</evidence>
<name>A0A7J6CKN6_9TELE</name>